<dbReference type="Proteomes" id="UP000244378">
    <property type="component" value="Unassembled WGS sequence"/>
</dbReference>
<dbReference type="EMBL" id="MSAE01000006">
    <property type="protein sequence ID" value="PUX16648.1"/>
    <property type="molecule type" value="Genomic_DNA"/>
</dbReference>
<proteinExistence type="inferred from homology"/>
<dbReference type="GO" id="GO:0008840">
    <property type="term" value="F:4-hydroxy-tetrahydrodipicolinate synthase activity"/>
    <property type="evidence" value="ECO:0007669"/>
    <property type="project" value="TreeGrafter"/>
</dbReference>
<evidence type="ECO:0000313" key="8">
    <source>
        <dbReference type="Proteomes" id="UP000244378"/>
    </source>
</evidence>
<dbReference type="PANTHER" id="PTHR12128:SF66">
    <property type="entry name" value="4-HYDROXY-2-OXOGLUTARATE ALDOLASE, MITOCHONDRIAL"/>
    <property type="match status" value="1"/>
</dbReference>
<comment type="caution">
    <text evidence="7">The sequence shown here is derived from an EMBL/GenBank/DDBJ whole genome shotgun (WGS) entry which is preliminary data.</text>
</comment>
<dbReference type="PIRSF" id="PIRSF001365">
    <property type="entry name" value="DHDPS"/>
    <property type="match status" value="1"/>
</dbReference>
<feature type="binding site" evidence="5">
    <location>
        <position position="44"/>
    </location>
    <ligand>
        <name>pyruvate</name>
        <dbReference type="ChEBI" id="CHEBI:15361"/>
    </ligand>
</feature>
<comment type="similarity">
    <text evidence="1 3">Belongs to the DapA family.</text>
</comment>
<organism evidence="7 8">
    <name type="scientific">Cronobacter muytjensii</name>
    <dbReference type="NCBI Taxonomy" id="413501"/>
    <lineage>
        <taxon>Bacteria</taxon>
        <taxon>Pseudomonadati</taxon>
        <taxon>Pseudomonadota</taxon>
        <taxon>Gammaproteobacteria</taxon>
        <taxon>Enterobacterales</taxon>
        <taxon>Enterobacteriaceae</taxon>
        <taxon>Cronobacter</taxon>
    </lineage>
</organism>
<evidence type="ECO:0000256" key="3">
    <source>
        <dbReference type="PIRNR" id="PIRNR001365"/>
    </source>
</evidence>
<evidence type="ECO:0000313" key="7">
    <source>
        <dbReference type="EMBL" id="PUX16648.1"/>
    </source>
</evidence>
<dbReference type="GO" id="GO:0005829">
    <property type="term" value="C:cytosol"/>
    <property type="evidence" value="ECO:0007669"/>
    <property type="project" value="TreeGrafter"/>
</dbReference>
<keyword evidence="2 3" id="KW-0456">Lyase</keyword>
<dbReference type="SUPFAM" id="SSF51569">
    <property type="entry name" value="Aldolase"/>
    <property type="match status" value="1"/>
</dbReference>
<evidence type="ECO:0000256" key="2">
    <source>
        <dbReference type="ARBA" id="ARBA00023239"/>
    </source>
</evidence>
<evidence type="ECO:0000256" key="1">
    <source>
        <dbReference type="ARBA" id="ARBA00007592"/>
    </source>
</evidence>
<accession>A0A2T7AWN9</accession>
<dbReference type="Gene3D" id="3.20.20.70">
    <property type="entry name" value="Aldolase class I"/>
    <property type="match status" value="1"/>
</dbReference>
<feature type="active site" description="Proton donor/acceptor" evidence="4">
    <location>
        <position position="131"/>
    </location>
</feature>
<dbReference type="CDD" id="cd00408">
    <property type="entry name" value="DHDPS-like"/>
    <property type="match status" value="1"/>
</dbReference>
<name>A0A2T7AWN9_9ENTR</name>
<dbReference type="InterPro" id="IPR002220">
    <property type="entry name" value="DapA-like"/>
</dbReference>
<dbReference type="Pfam" id="PF00701">
    <property type="entry name" value="DHDPS"/>
    <property type="match status" value="1"/>
</dbReference>
<evidence type="ECO:0000256" key="5">
    <source>
        <dbReference type="PIRSR" id="PIRSR001365-2"/>
    </source>
</evidence>
<evidence type="ECO:0000256" key="4">
    <source>
        <dbReference type="PIRSR" id="PIRSR001365-1"/>
    </source>
</evidence>
<dbReference type="RefSeq" id="WP_075192579.1">
    <property type="nucleotide sequence ID" value="NZ_JADKNN010000061.1"/>
</dbReference>
<dbReference type="OrthoDB" id="199953at2"/>
<dbReference type="AlphaFoldDB" id="A0A2T7AWN9"/>
<evidence type="ECO:0000313" key="9">
    <source>
        <dbReference type="Proteomes" id="UP000469927"/>
    </source>
</evidence>
<reference evidence="6 9" key="2">
    <citation type="submission" date="2019-08" db="EMBL/GenBank/DDBJ databases">
        <title>Prevalence, distribution, and phylogeny of type two toxin-antitoxin genes possessed by Cronobacter species where C. sakazakii homologs follow sequence type lineages.</title>
        <authorList>
            <person name="Finkelstein S."/>
            <person name="Negrete F."/>
            <person name="Jang H."/>
            <person name="Gopinath G.R."/>
            <person name="Tall B.D."/>
        </authorList>
    </citation>
    <scope>NUCLEOTIDE SEQUENCE [LARGE SCALE GENOMIC DNA]</scope>
    <source>
        <strain evidence="6 9">MOD1_GK1257</strain>
    </source>
</reference>
<sequence length="296" mass="31280">MFTGLSAFPLTPLVNGQVDETAFLSLIETLAAARVDSIGALGSTGSYAYLSRQQRARVTALAVEAADGIPVMTSIGALRLDEMLQLADDAQRAGVRGLLLAPLSYQPLSQEEAYRLYERVALAVSVPLCIYDNPATTGFTFTPDLLRAVARLPNIGSIKLSPSGAAPAQMAEEMAALRRDIPATVTTGTSGDAQAASALLAGAEIWYSVAAGLWPHDMRALAEAALSGDEARTAALNASFEPLWALFRHHGSLRVIAAAAELTGRVATPCLPEPLQSLQGDARAQLQHVLALREYR</sequence>
<keyword evidence="9" id="KW-1185">Reference proteome</keyword>
<evidence type="ECO:0000313" key="6">
    <source>
        <dbReference type="EMBL" id="KAB0871840.1"/>
    </source>
</evidence>
<protein>
    <submittedName>
        <fullName evidence="7">Dihydrodipicolinate synthase family protein</fullName>
    </submittedName>
</protein>
<dbReference type="SMART" id="SM01130">
    <property type="entry name" value="DHDPS"/>
    <property type="match status" value="1"/>
</dbReference>
<reference evidence="7 8" key="1">
    <citation type="submission" date="2016-12" db="EMBL/GenBank/DDBJ databases">
        <title>Analysis of the Molecular Diversity Among Cronobacter Species Isolated from Filth Flies Using a Pan Genomic DNA Microarray.</title>
        <authorList>
            <person name="Pava-Ripoll M."/>
            <person name="Tall B."/>
            <person name="Farber J."/>
            <person name="Fanning S."/>
            <person name="Lehner A."/>
            <person name="Stephan R."/>
            <person name="Pagotto F."/>
            <person name="Iverson C."/>
            <person name="Ziobro G."/>
            <person name="Miller A."/>
            <person name="Pearson R."/>
            <person name="Yan Q."/>
            <person name="Kim M."/>
            <person name="Jeong S."/>
            <person name="Park J."/>
            <person name="Jun S."/>
            <person name="Choi H."/>
            <person name="Chung T."/>
            <person name="Yoo Y."/>
            <person name="Park E."/>
            <person name="Hwang S."/>
            <person name="Lee B."/>
            <person name="Sathyamoorthy V."/>
            <person name="Carter L."/>
            <person name="Mammel M."/>
            <person name="Jackson S."/>
            <person name="Kothary M."/>
            <person name="Patel I."/>
            <person name="Grim C."/>
            <person name="Gopinath G."/>
            <person name="Gangiredla J."/>
            <person name="Chase H."/>
        </authorList>
    </citation>
    <scope>NUCLEOTIDE SEQUENCE [LARGE SCALE GENOMIC DNA]</scope>
    <source>
        <strain evidence="7 8">MOD1-Md1s</strain>
    </source>
</reference>
<dbReference type="Proteomes" id="UP000469927">
    <property type="component" value="Unassembled WGS sequence"/>
</dbReference>
<dbReference type="InterPro" id="IPR013785">
    <property type="entry name" value="Aldolase_TIM"/>
</dbReference>
<gene>
    <name evidence="7" type="ORF">AUN14_05100</name>
    <name evidence="6" type="ORF">FZI19_20665</name>
</gene>
<dbReference type="PANTHER" id="PTHR12128">
    <property type="entry name" value="DIHYDRODIPICOLINATE SYNTHASE"/>
    <property type="match status" value="1"/>
</dbReference>
<dbReference type="EMBL" id="WAGD01000093">
    <property type="protein sequence ID" value="KAB0871840.1"/>
    <property type="molecule type" value="Genomic_DNA"/>
</dbReference>
<feature type="active site" description="Schiff-base intermediate with substrate" evidence="4">
    <location>
        <position position="159"/>
    </location>
</feature>
<dbReference type="PRINTS" id="PR00146">
    <property type="entry name" value="DHPICSNTHASE"/>
</dbReference>